<feature type="transmembrane region" description="Helical" evidence="5">
    <location>
        <begin position="573"/>
        <end position="591"/>
    </location>
</feature>
<accession>A0ABU2BDH6</accession>
<dbReference type="InterPro" id="IPR017501">
    <property type="entry name" value="Phage_infect_YhgE_C"/>
</dbReference>
<dbReference type="InterPro" id="IPR051328">
    <property type="entry name" value="T7SS_ABC-Transporter"/>
</dbReference>
<evidence type="ECO:0000313" key="7">
    <source>
        <dbReference type="EMBL" id="MDR7355783.1"/>
    </source>
</evidence>
<evidence type="ECO:0000256" key="3">
    <source>
        <dbReference type="ARBA" id="ARBA00022989"/>
    </source>
</evidence>
<dbReference type="InterPro" id="IPR011049">
    <property type="entry name" value="Serralysin-like_metalloprot_C"/>
</dbReference>
<dbReference type="NCBIfam" id="TIGR03061">
    <property type="entry name" value="pip_yhgE_Nterm"/>
    <property type="match status" value="1"/>
</dbReference>
<dbReference type="PANTHER" id="PTHR43077">
    <property type="entry name" value="TRANSPORT PERMEASE YVFS-RELATED"/>
    <property type="match status" value="1"/>
</dbReference>
<dbReference type="EMBL" id="JAVDYF010000001">
    <property type="protein sequence ID" value="MDR7355783.1"/>
    <property type="molecule type" value="Genomic_DNA"/>
</dbReference>
<feature type="domain" description="ABC-2 type transporter transmembrane" evidence="6">
    <location>
        <begin position="428"/>
        <end position="649"/>
    </location>
</feature>
<evidence type="ECO:0000256" key="2">
    <source>
        <dbReference type="ARBA" id="ARBA00022692"/>
    </source>
</evidence>
<organism evidence="7 8">
    <name type="scientific">Corynebacterium felinum</name>
    <dbReference type="NCBI Taxonomy" id="131318"/>
    <lineage>
        <taxon>Bacteria</taxon>
        <taxon>Bacillati</taxon>
        <taxon>Actinomycetota</taxon>
        <taxon>Actinomycetes</taxon>
        <taxon>Mycobacteriales</taxon>
        <taxon>Corynebacteriaceae</taxon>
        <taxon>Corynebacterium</taxon>
    </lineage>
</organism>
<name>A0ABU2BDH6_9CORY</name>
<dbReference type="InterPro" id="IPR023908">
    <property type="entry name" value="xxxLxxG_rpt"/>
</dbReference>
<comment type="caution">
    <text evidence="7">The sequence shown here is derived from an EMBL/GenBank/DDBJ whole genome shotgun (WGS) entry which is preliminary data.</text>
</comment>
<feature type="transmembrane region" description="Helical" evidence="5">
    <location>
        <begin position="470"/>
        <end position="490"/>
    </location>
</feature>
<evidence type="ECO:0000256" key="1">
    <source>
        <dbReference type="ARBA" id="ARBA00004141"/>
    </source>
</evidence>
<evidence type="ECO:0000313" key="8">
    <source>
        <dbReference type="Proteomes" id="UP001183619"/>
    </source>
</evidence>
<evidence type="ECO:0000256" key="4">
    <source>
        <dbReference type="ARBA" id="ARBA00023136"/>
    </source>
</evidence>
<dbReference type="RefSeq" id="WP_277105577.1">
    <property type="nucleotide sequence ID" value="NZ_BAAAJS010000042.1"/>
</dbReference>
<evidence type="ECO:0000256" key="5">
    <source>
        <dbReference type="SAM" id="Phobius"/>
    </source>
</evidence>
<keyword evidence="8" id="KW-1185">Reference proteome</keyword>
<keyword evidence="3 5" id="KW-1133">Transmembrane helix</keyword>
<gene>
    <name evidence="7" type="ORF">J2S37_002321</name>
</gene>
<dbReference type="NCBIfam" id="TIGR03062">
    <property type="entry name" value="pip_yhgE_Cterm"/>
    <property type="match status" value="1"/>
</dbReference>
<dbReference type="InterPro" id="IPR013525">
    <property type="entry name" value="ABC2_TM"/>
</dbReference>
<keyword evidence="2 5" id="KW-0812">Transmembrane</keyword>
<dbReference type="InterPro" id="IPR017500">
    <property type="entry name" value="Phage_infect_YhgE_N"/>
</dbReference>
<comment type="subcellular location">
    <subcellularLocation>
        <location evidence="1">Membrane</location>
        <topology evidence="1">Multi-pass membrane protein</topology>
    </subcellularLocation>
</comment>
<feature type="transmembrane region" description="Helical" evidence="5">
    <location>
        <begin position="21"/>
        <end position="42"/>
    </location>
</feature>
<keyword evidence="4 5" id="KW-0472">Membrane</keyword>
<dbReference type="SUPFAM" id="SSF101967">
    <property type="entry name" value="Adhesin YadA, collagen-binding domain"/>
    <property type="match status" value="1"/>
</dbReference>
<dbReference type="Proteomes" id="UP001183619">
    <property type="component" value="Unassembled WGS sequence"/>
</dbReference>
<dbReference type="NCBIfam" id="TIGR03057">
    <property type="entry name" value="xxxLxxG_by_4"/>
    <property type="match status" value="2"/>
</dbReference>
<dbReference type="Pfam" id="PF12698">
    <property type="entry name" value="ABC2_membrane_3"/>
    <property type="match status" value="2"/>
</dbReference>
<feature type="domain" description="ABC-2 type transporter transmembrane" evidence="6">
    <location>
        <begin position="24"/>
        <end position="160"/>
    </location>
</feature>
<proteinExistence type="predicted"/>
<feature type="transmembrane region" description="Helical" evidence="5">
    <location>
        <begin position="511"/>
        <end position="530"/>
    </location>
</feature>
<protein>
    <submittedName>
        <fullName evidence="7">Membrane protein</fullName>
    </submittedName>
</protein>
<evidence type="ECO:0000259" key="6">
    <source>
        <dbReference type="Pfam" id="PF12698"/>
    </source>
</evidence>
<dbReference type="Gene3D" id="3.40.1710.10">
    <property type="entry name" value="abc type-2 transporter like domain"/>
    <property type="match status" value="1"/>
</dbReference>
<feature type="transmembrane region" description="Helical" evidence="5">
    <location>
        <begin position="633"/>
        <end position="653"/>
    </location>
</feature>
<feature type="transmembrane region" description="Helical" evidence="5">
    <location>
        <begin position="542"/>
        <end position="566"/>
    </location>
</feature>
<dbReference type="PANTHER" id="PTHR43077:SF5">
    <property type="entry name" value="PHAGE INFECTION PROTEIN"/>
    <property type="match status" value="1"/>
</dbReference>
<reference evidence="7 8" key="1">
    <citation type="submission" date="2023-07" db="EMBL/GenBank/DDBJ databases">
        <title>Sequencing the genomes of 1000 actinobacteria strains.</title>
        <authorList>
            <person name="Klenk H.-P."/>
        </authorList>
    </citation>
    <scope>NUCLEOTIDE SEQUENCE [LARGE SCALE GENOMIC DNA]</scope>
    <source>
        <strain evidence="7 8">DSM 44508</strain>
    </source>
</reference>
<sequence>MSLVHIGTELRRFGRGKLPPLALLVIILMPLLFGGLFVWSYWDPIGRMPQFPVALVNSDEGAKVGDKQLNAGDQIVEKLLETKAVDFHPVSAQQAREGVEDGTYYFAIEFPTDFSQAVASVNTDSPHQATMHAVYDNTNGLLATTLGNQVVMRVLSEVNDNLGEKIVDQLIVGFETINQGLDKAGHGAEKLHEGSTKAGEGAAKLNDGAEKLSANLDTAAEGAAKLNDGAQQLNDGLGVASNGSEQLAQGLEQLSAATDRLGDGAGQVAAGVDTLVGGATRAVDAQNQALAPLINLSTQLRQTGIPQAIQLAQAADDLVANIQANGLGNGTDIVSKLNQLNQGAAEIHRQLTDPEAQYRGGVDKAAEAARTLALGLHKLNDGSEKLVLGTRTLADGTSKLAAGSQQLTVGANQLATGLVSLDEGTGELALKLNQSAEKIPNFGDNAAQAISTPVKQVETRDSMGLFGQGLAPMFISLGLFMGGTVTFMLLHPLQRRAIDSGATPIRGVLASYLPAAVVGIAQATVMFLVQRFGLGMHAEHELGLLLAMCLTSVVFMTITQGLNAVFGATVGRVLCIGLMTLQIVSSGGLYPPETQPAPLRWFHTYDPMTYSVNLLREMIFTTDYWQDPRTLQAIMVLFGIGALFLTASTLAALRDRQWRMKDFRPEVSV</sequence>